<dbReference type="InterPro" id="IPR011704">
    <property type="entry name" value="ATPase_dyneun-rel_AAA"/>
</dbReference>
<dbReference type="Gene3D" id="3.40.50.300">
    <property type="entry name" value="P-loop containing nucleotide triphosphate hydrolases"/>
    <property type="match status" value="1"/>
</dbReference>
<dbReference type="PANTHER" id="PTHR48103:SF2">
    <property type="entry name" value="MIDASIN"/>
    <property type="match status" value="1"/>
</dbReference>
<dbReference type="OrthoDB" id="422220at2759"/>
<evidence type="ECO:0000313" key="5">
    <source>
        <dbReference type="Proteomes" id="UP001163046"/>
    </source>
</evidence>
<evidence type="ECO:0000313" key="4">
    <source>
        <dbReference type="EMBL" id="KAJ7388083.1"/>
    </source>
</evidence>
<feature type="domain" description="ATPase dynein-related AAA" evidence="3">
    <location>
        <begin position="92"/>
        <end position="181"/>
    </location>
</feature>
<comment type="caution">
    <text evidence="4">The sequence shown here is derived from an EMBL/GenBank/DDBJ whole genome shotgun (WGS) entry which is preliminary data.</text>
</comment>
<dbReference type="InterPro" id="IPR027417">
    <property type="entry name" value="P-loop_NTPase"/>
</dbReference>
<keyword evidence="1" id="KW-0547">Nucleotide-binding</keyword>
<proteinExistence type="predicted"/>
<evidence type="ECO:0000256" key="2">
    <source>
        <dbReference type="ARBA" id="ARBA00022840"/>
    </source>
</evidence>
<dbReference type="EMBL" id="MU825657">
    <property type="protein sequence ID" value="KAJ7388083.1"/>
    <property type="molecule type" value="Genomic_DNA"/>
</dbReference>
<protein>
    <submittedName>
        <fullName evidence="4">AAA ATPase midasin</fullName>
    </submittedName>
</protein>
<reference evidence="4" key="1">
    <citation type="submission" date="2023-01" db="EMBL/GenBank/DDBJ databases">
        <title>Genome assembly of the deep-sea coral Lophelia pertusa.</title>
        <authorList>
            <person name="Herrera S."/>
            <person name="Cordes E."/>
        </authorList>
    </citation>
    <scope>NUCLEOTIDE SEQUENCE</scope>
    <source>
        <strain evidence="4">USNM1676648</strain>
        <tissue evidence="4">Polyp</tissue>
    </source>
</reference>
<keyword evidence="2" id="KW-0067">ATP-binding</keyword>
<dbReference type="AlphaFoldDB" id="A0A9W9ZUG0"/>
<dbReference type="GO" id="GO:0005524">
    <property type="term" value="F:ATP binding"/>
    <property type="evidence" value="ECO:0007669"/>
    <property type="project" value="UniProtKB-KW"/>
</dbReference>
<sequence>MKQIVAPVRETFEVLFCKTFSRKQNVKFLSHVQKCFAQGQWEMLFKLMVHCQKNALERVKKDHQMNHLISEWINVNQDIQQLRKQQKNAESALAFRFVEGTLVQALRNGDWVLLDEINLATPETLECLCGLLESSSGSVVLMERGDITPTTGHEDFRLFACMNPATDVGKKDLPPGIRNRFYLTVKHEANDKLTDGLLLSFLTQLDRSSHPAVQSLIRQHLLGHVNPTQHAETAPTHAARLRTVFCNFEGFWIAMGNKEPVVSTEYVLTASVRLT</sequence>
<dbReference type="GO" id="GO:0005634">
    <property type="term" value="C:nucleus"/>
    <property type="evidence" value="ECO:0007669"/>
    <property type="project" value="TreeGrafter"/>
</dbReference>
<name>A0A9W9ZUG0_9CNID</name>
<evidence type="ECO:0000256" key="1">
    <source>
        <dbReference type="ARBA" id="ARBA00022741"/>
    </source>
</evidence>
<dbReference type="GO" id="GO:0030687">
    <property type="term" value="C:preribosome, large subunit precursor"/>
    <property type="evidence" value="ECO:0007669"/>
    <property type="project" value="TreeGrafter"/>
</dbReference>
<dbReference type="GO" id="GO:0000027">
    <property type="term" value="P:ribosomal large subunit assembly"/>
    <property type="evidence" value="ECO:0007669"/>
    <property type="project" value="TreeGrafter"/>
</dbReference>
<dbReference type="Proteomes" id="UP001163046">
    <property type="component" value="Unassembled WGS sequence"/>
</dbReference>
<keyword evidence="5" id="KW-1185">Reference proteome</keyword>
<dbReference type="SUPFAM" id="SSF52540">
    <property type="entry name" value="P-loop containing nucleoside triphosphate hydrolases"/>
    <property type="match status" value="1"/>
</dbReference>
<dbReference type="GO" id="GO:0000055">
    <property type="term" value="P:ribosomal large subunit export from nucleus"/>
    <property type="evidence" value="ECO:0007669"/>
    <property type="project" value="TreeGrafter"/>
</dbReference>
<gene>
    <name evidence="4" type="primary">MDN1_6</name>
    <name evidence="4" type="ORF">OS493_039934</name>
</gene>
<evidence type="ECO:0000259" key="3">
    <source>
        <dbReference type="Pfam" id="PF07728"/>
    </source>
</evidence>
<organism evidence="4 5">
    <name type="scientific">Desmophyllum pertusum</name>
    <dbReference type="NCBI Taxonomy" id="174260"/>
    <lineage>
        <taxon>Eukaryota</taxon>
        <taxon>Metazoa</taxon>
        <taxon>Cnidaria</taxon>
        <taxon>Anthozoa</taxon>
        <taxon>Hexacorallia</taxon>
        <taxon>Scleractinia</taxon>
        <taxon>Caryophylliina</taxon>
        <taxon>Caryophylliidae</taxon>
        <taxon>Desmophyllum</taxon>
    </lineage>
</organism>
<dbReference type="PANTHER" id="PTHR48103">
    <property type="entry name" value="MIDASIN-RELATED"/>
    <property type="match status" value="1"/>
</dbReference>
<dbReference type="GO" id="GO:0016887">
    <property type="term" value="F:ATP hydrolysis activity"/>
    <property type="evidence" value="ECO:0007669"/>
    <property type="project" value="InterPro"/>
</dbReference>
<accession>A0A9W9ZUG0</accession>
<dbReference type="Pfam" id="PF07728">
    <property type="entry name" value="AAA_5"/>
    <property type="match status" value="1"/>
</dbReference>